<reference evidence="1" key="1">
    <citation type="submission" date="2016-10" db="EMBL/GenBank/DDBJ databases">
        <title>Sequence of Gallionella enrichment culture.</title>
        <authorList>
            <person name="Poehlein A."/>
            <person name="Muehling M."/>
            <person name="Daniel R."/>
        </authorList>
    </citation>
    <scope>NUCLEOTIDE SEQUENCE</scope>
</reference>
<proteinExistence type="predicted"/>
<evidence type="ECO:0000313" key="1">
    <source>
        <dbReference type="EMBL" id="OIQ65092.1"/>
    </source>
</evidence>
<accession>A0A1J5PC66</accession>
<name>A0A1J5PC66_9ZZZZ</name>
<sequence>MERAVAAQRAVVHRASKGGLVGAWLAGQQDGDVKAGEMAGGSHDGIRGRIGRTQDGFKAEALTQCAAAFFDAGFRSRAEKAHL</sequence>
<comment type="caution">
    <text evidence="1">The sequence shown here is derived from an EMBL/GenBank/DDBJ whole genome shotgun (WGS) entry which is preliminary data.</text>
</comment>
<gene>
    <name evidence="1" type="ORF">GALL_533510</name>
</gene>
<dbReference type="EMBL" id="MLJW01007596">
    <property type="protein sequence ID" value="OIQ65092.1"/>
    <property type="molecule type" value="Genomic_DNA"/>
</dbReference>
<organism evidence="1">
    <name type="scientific">mine drainage metagenome</name>
    <dbReference type="NCBI Taxonomy" id="410659"/>
    <lineage>
        <taxon>unclassified sequences</taxon>
        <taxon>metagenomes</taxon>
        <taxon>ecological metagenomes</taxon>
    </lineage>
</organism>
<dbReference type="AlphaFoldDB" id="A0A1J5PC66"/>
<protein>
    <submittedName>
        <fullName evidence="1">Uncharacterized protein</fullName>
    </submittedName>
</protein>